<feature type="transmembrane region" description="Helical" evidence="6">
    <location>
        <begin position="139"/>
        <end position="159"/>
    </location>
</feature>
<evidence type="ECO:0000256" key="4">
    <source>
        <dbReference type="ARBA" id="ARBA00023136"/>
    </source>
</evidence>
<dbReference type="EMBL" id="KZ805409">
    <property type="protein sequence ID" value="PVH98653.1"/>
    <property type="molecule type" value="Genomic_DNA"/>
</dbReference>
<dbReference type="PANTHER" id="PTHR33048:SF47">
    <property type="entry name" value="INTEGRAL MEMBRANE PROTEIN-RELATED"/>
    <property type="match status" value="1"/>
</dbReference>
<dbReference type="GO" id="GO:0016020">
    <property type="term" value="C:membrane"/>
    <property type="evidence" value="ECO:0007669"/>
    <property type="project" value="UniProtKB-SubCell"/>
</dbReference>
<keyword evidence="3 6" id="KW-1133">Transmembrane helix</keyword>
<organism evidence="8 9">
    <name type="scientific">Periconia macrospinosa</name>
    <dbReference type="NCBI Taxonomy" id="97972"/>
    <lineage>
        <taxon>Eukaryota</taxon>
        <taxon>Fungi</taxon>
        <taxon>Dikarya</taxon>
        <taxon>Ascomycota</taxon>
        <taxon>Pezizomycotina</taxon>
        <taxon>Dothideomycetes</taxon>
        <taxon>Pleosporomycetidae</taxon>
        <taxon>Pleosporales</taxon>
        <taxon>Massarineae</taxon>
        <taxon>Periconiaceae</taxon>
        <taxon>Periconia</taxon>
    </lineage>
</organism>
<feature type="transmembrane region" description="Helical" evidence="6">
    <location>
        <begin position="37"/>
        <end position="56"/>
    </location>
</feature>
<protein>
    <recommendedName>
        <fullName evidence="7">Rhodopsin domain-containing protein</fullName>
    </recommendedName>
</protein>
<feature type="transmembrane region" description="Helical" evidence="6">
    <location>
        <begin position="257"/>
        <end position="276"/>
    </location>
</feature>
<proteinExistence type="inferred from homology"/>
<evidence type="ECO:0000256" key="1">
    <source>
        <dbReference type="ARBA" id="ARBA00004141"/>
    </source>
</evidence>
<dbReference type="Pfam" id="PF20684">
    <property type="entry name" value="Fung_rhodopsin"/>
    <property type="match status" value="1"/>
</dbReference>
<reference evidence="8 9" key="1">
    <citation type="journal article" date="2018" name="Sci. Rep.">
        <title>Comparative genomics provides insights into the lifestyle and reveals functional heterogeneity of dark septate endophytic fungi.</title>
        <authorList>
            <person name="Knapp D.G."/>
            <person name="Nemeth J.B."/>
            <person name="Barry K."/>
            <person name="Hainaut M."/>
            <person name="Henrissat B."/>
            <person name="Johnson J."/>
            <person name="Kuo A."/>
            <person name="Lim J.H.P."/>
            <person name="Lipzen A."/>
            <person name="Nolan M."/>
            <person name="Ohm R.A."/>
            <person name="Tamas L."/>
            <person name="Grigoriev I.V."/>
            <person name="Spatafora J.W."/>
            <person name="Nagy L.G."/>
            <person name="Kovacs G.M."/>
        </authorList>
    </citation>
    <scope>NUCLEOTIDE SEQUENCE [LARGE SCALE GENOMIC DNA]</scope>
    <source>
        <strain evidence="8 9">DSE2036</strain>
    </source>
</reference>
<comment type="subcellular location">
    <subcellularLocation>
        <location evidence="1">Membrane</location>
        <topology evidence="1">Multi-pass membrane protein</topology>
    </subcellularLocation>
</comment>
<dbReference type="OrthoDB" id="444631at2759"/>
<dbReference type="PANTHER" id="PTHR33048">
    <property type="entry name" value="PTH11-LIKE INTEGRAL MEMBRANE PROTEIN (AFU_ORTHOLOGUE AFUA_5G11245)"/>
    <property type="match status" value="1"/>
</dbReference>
<gene>
    <name evidence="8" type="ORF">DM02DRAFT_729771</name>
</gene>
<dbReference type="Proteomes" id="UP000244855">
    <property type="component" value="Unassembled WGS sequence"/>
</dbReference>
<dbReference type="STRING" id="97972.A0A2V1DLZ3"/>
<evidence type="ECO:0000256" key="6">
    <source>
        <dbReference type="SAM" id="Phobius"/>
    </source>
</evidence>
<keyword evidence="2 6" id="KW-0812">Transmembrane</keyword>
<evidence type="ECO:0000313" key="9">
    <source>
        <dbReference type="Proteomes" id="UP000244855"/>
    </source>
</evidence>
<sequence length="299" mass="33785">MPPFDLSLREENVGVVQPPPGVTPNFINPSSLQHIPLIANIVLISVSAAFVVLRLYTTGLIIRSVGVDDSCASSTVKFLLIRYGLGRHLWDVPFSTFNDKFLKFAAICVTFYGLSIMLSKVSILLLFLRSWPQKPKRAIYATIAVVVLYSFIGSFYWLFACQPLEKFWDLSITHGSCSEWPKINIFSGVMYTVTDSIILLLPICMLRKVQLPKWEKFGLGFVLMTGGFVLVISIIRVKTTVDMSRSLDITWEYVYSGIWWMIEMHIAIVCACLPVARAFLRKHFTSVVGYNFNTFVQGI</sequence>
<evidence type="ECO:0000259" key="7">
    <source>
        <dbReference type="Pfam" id="PF20684"/>
    </source>
</evidence>
<accession>A0A2V1DLZ3</accession>
<keyword evidence="4 6" id="KW-0472">Membrane</keyword>
<keyword evidence="9" id="KW-1185">Reference proteome</keyword>
<evidence type="ECO:0000256" key="5">
    <source>
        <dbReference type="ARBA" id="ARBA00038359"/>
    </source>
</evidence>
<feature type="transmembrane region" description="Helical" evidence="6">
    <location>
        <begin position="104"/>
        <end position="127"/>
    </location>
</feature>
<evidence type="ECO:0000256" key="3">
    <source>
        <dbReference type="ARBA" id="ARBA00022989"/>
    </source>
</evidence>
<comment type="similarity">
    <text evidence="5">Belongs to the SAT4 family.</text>
</comment>
<feature type="domain" description="Rhodopsin" evidence="7">
    <location>
        <begin position="59"/>
        <end position="282"/>
    </location>
</feature>
<evidence type="ECO:0000313" key="8">
    <source>
        <dbReference type="EMBL" id="PVH98653.1"/>
    </source>
</evidence>
<dbReference type="InterPro" id="IPR052337">
    <property type="entry name" value="SAT4-like"/>
</dbReference>
<feature type="transmembrane region" description="Helical" evidence="6">
    <location>
        <begin position="217"/>
        <end position="237"/>
    </location>
</feature>
<dbReference type="InterPro" id="IPR049326">
    <property type="entry name" value="Rhodopsin_dom_fungi"/>
</dbReference>
<evidence type="ECO:0000256" key="2">
    <source>
        <dbReference type="ARBA" id="ARBA00022692"/>
    </source>
</evidence>
<name>A0A2V1DLZ3_9PLEO</name>
<dbReference type="AlphaFoldDB" id="A0A2V1DLZ3"/>